<dbReference type="InterPro" id="IPR003660">
    <property type="entry name" value="HAMP_dom"/>
</dbReference>
<keyword evidence="9" id="KW-0547">Nucleotide-binding</keyword>
<dbReference type="SUPFAM" id="SSF55874">
    <property type="entry name" value="ATPase domain of HSP90 chaperone/DNA topoisomerase II/histidine kinase"/>
    <property type="match status" value="1"/>
</dbReference>
<evidence type="ECO:0000256" key="4">
    <source>
        <dbReference type="ARBA" id="ARBA00019748"/>
    </source>
</evidence>
<evidence type="ECO:0000313" key="19">
    <source>
        <dbReference type="Proteomes" id="UP000033562"/>
    </source>
</evidence>
<dbReference type="AlphaFoldDB" id="A0A0F3NN30"/>
<dbReference type="SMART" id="SM00304">
    <property type="entry name" value="HAMP"/>
    <property type="match status" value="1"/>
</dbReference>
<comment type="catalytic activity">
    <reaction evidence="1">
        <text>ATP + protein L-histidine = ADP + protein N-phospho-L-histidine.</text>
        <dbReference type="EC" id="2.7.13.3"/>
    </reaction>
</comment>
<dbReference type="Gene3D" id="3.30.565.10">
    <property type="entry name" value="Histidine kinase-like ATPase, C-terminal domain"/>
    <property type="match status" value="1"/>
</dbReference>
<keyword evidence="19" id="KW-1185">Reference proteome</keyword>
<feature type="transmembrane region" description="Helical" evidence="15">
    <location>
        <begin position="55"/>
        <end position="77"/>
    </location>
</feature>
<feature type="transmembrane region" description="Helical" evidence="15">
    <location>
        <begin position="383"/>
        <end position="403"/>
    </location>
</feature>
<dbReference type="SMART" id="SM00387">
    <property type="entry name" value="HATPase_c"/>
    <property type="match status" value="1"/>
</dbReference>
<evidence type="ECO:0000259" key="16">
    <source>
        <dbReference type="PROSITE" id="PS50109"/>
    </source>
</evidence>
<dbReference type="InterPro" id="IPR036890">
    <property type="entry name" value="HATPase_C_sf"/>
</dbReference>
<comment type="caution">
    <text evidence="18">The sequence shown here is derived from an EMBL/GenBank/DDBJ whole genome shotgun (WGS) entry which is preliminary data.</text>
</comment>
<sequence length="714" mass="82054">MKSFIYRFFLINNKLKRFKIVALFLTISVFLFSIVTYCVAFHYDDPINPDPSTVIKLVFVDLTLFLLLIATVSYRLIHIWIQKKRGRLGSKLQAKVVLMFSVVAVIPTIIISGFSILFFNYSIQMWFNKRVDTAISESMEIAEIYLQEHRKNVKVGILSAAHYLRSKLIATHYYNEEFCDELLQSISELMGLSEVVVFQPDKIIASNRLSFILDLSMIPWHSLKAMYNDIVIFSSKDMMRAVVVLDVESSTYLMVGRIIDKRLLSHLLLTKNAVESYKNLRSQVSLLQIQISMIFLFVSLLLLFMAIWMGINFSGNIVRPLLHLFYATRKVQKGNLTFRIEDRKVGEEMSTLVRAFNQMTSQLSRQRAQLINIHRDINERKEFIEAILSGISSGVIAVTYNLIITLVNKKAQELLSPFKIMNTSLDDVLPEVSQLIKDNTLKSEITILRNQKSFTLSVKIEILSNIYKGYIITFDDISKLVEAQRMAAWSDVARRIAHEIKNPITPIYLAAERLSNKYKEEITSDKDTFNKYIGTIIRHTISIRNIVDEFAKFARMSEPEFVMCDICELLNEVVFSGQFSNQIQYEIVTPKFPIYVFIDEAQINHVFINIFKNACESIDAKFKVGGKILIRVLEDGNYVVVEVQDNGIGFPEELMHKLTEPYVTTRSQGTGLGLAIVKKILDEHSATIEFFNVKDGGLVKIMFTRYKKSEVMVQ</sequence>
<evidence type="ECO:0000256" key="14">
    <source>
        <dbReference type="ARBA" id="ARBA00023136"/>
    </source>
</evidence>
<dbReference type="Pfam" id="PF00512">
    <property type="entry name" value="HisKA"/>
    <property type="match status" value="1"/>
</dbReference>
<dbReference type="SUPFAM" id="SSF47384">
    <property type="entry name" value="Homodimeric domain of signal transducing histidine kinase"/>
    <property type="match status" value="1"/>
</dbReference>
<evidence type="ECO:0000256" key="6">
    <source>
        <dbReference type="ARBA" id="ARBA00022553"/>
    </source>
</evidence>
<dbReference type="Gene3D" id="1.10.287.130">
    <property type="match status" value="1"/>
</dbReference>
<keyword evidence="13" id="KW-0902">Two-component regulatory system</keyword>
<dbReference type="InterPro" id="IPR036097">
    <property type="entry name" value="HisK_dim/P_sf"/>
</dbReference>
<dbReference type="GO" id="GO:0000155">
    <property type="term" value="F:phosphorelay sensor kinase activity"/>
    <property type="evidence" value="ECO:0007669"/>
    <property type="project" value="InterPro"/>
</dbReference>
<dbReference type="InterPro" id="IPR003661">
    <property type="entry name" value="HisK_dim/P_dom"/>
</dbReference>
<evidence type="ECO:0000256" key="7">
    <source>
        <dbReference type="ARBA" id="ARBA00022679"/>
    </source>
</evidence>
<dbReference type="PROSITE" id="PS50109">
    <property type="entry name" value="HIS_KIN"/>
    <property type="match status" value="1"/>
</dbReference>
<evidence type="ECO:0000256" key="10">
    <source>
        <dbReference type="ARBA" id="ARBA00022777"/>
    </source>
</evidence>
<dbReference type="CDD" id="cd00082">
    <property type="entry name" value="HisKA"/>
    <property type="match status" value="1"/>
</dbReference>
<dbReference type="InterPro" id="IPR005467">
    <property type="entry name" value="His_kinase_dom"/>
</dbReference>
<dbReference type="Proteomes" id="UP000033562">
    <property type="component" value="Unassembled WGS sequence"/>
</dbReference>
<dbReference type="EMBL" id="LANX01000001">
    <property type="protein sequence ID" value="KJV69166.1"/>
    <property type="molecule type" value="Genomic_DNA"/>
</dbReference>
<dbReference type="Gene3D" id="3.30.450.20">
    <property type="entry name" value="PAS domain"/>
    <property type="match status" value="1"/>
</dbReference>
<feature type="transmembrane region" description="Helical" evidence="15">
    <location>
        <begin position="20"/>
        <end position="43"/>
    </location>
</feature>
<keyword evidence="5" id="KW-1003">Cell membrane</keyword>
<keyword evidence="14 15" id="KW-0472">Membrane</keyword>
<dbReference type="RefSeq" id="WP_045809374.1">
    <property type="nucleotide sequence ID" value="NZ_LANX01000001.1"/>
</dbReference>
<dbReference type="PIRSF" id="PIRSF037532">
    <property type="entry name" value="STHK_NtrY"/>
    <property type="match status" value="1"/>
</dbReference>
<keyword evidence="6" id="KW-0597">Phosphoprotein</keyword>
<dbReference type="PROSITE" id="PS50885">
    <property type="entry name" value="HAMP"/>
    <property type="match status" value="1"/>
</dbReference>
<evidence type="ECO:0000256" key="2">
    <source>
        <dbReference type="ARBA" id="ARBA00004651"/>
    </source>
</evidence>
<dbReference type="SMART" id="SM00091">
    <property type="entry name" value="PAS"/>
    <property type="match status" value="1"/>
</dbReference>
<evidence type="ECO:0000256" key="3">
    <source>
        <dbReference type="ARBA" id="ARBA00012438"/>
    </source>
</evidence>
<reference evidence="18 19" key="1">
    <citation type="submission" date="2015-02" db="EMBL/GenBank/DDBJ databases">
        <title>Genome Sequencing of Rickettsiales.</title>
        <authorList>
            <person name="Daugherty S.C."/>
            <person name="Su Q."/>
            <person name="Abolude K."/>
            <person name="Beier-Sexton M."/>
            <person name="Carlyon J.A."/>
            <person name="Carter R."/>
            <person name="Day N.P."/>
            <person name="Dumler S.J."/>
            <person name="Dyachenko V."/>
            <person name="Godinez A."/>
            <person name="Kurtti T.J."/>
            <person name="Lichay M."/>
            <person name="Mullins K.E."/>
            <person name="Ott S."/>
            <person name="Pappas-Brown V."/>
            <person name="Paris D.H."/>
            <person name="Patel P."/>
            <person name="Richards A.L."/>
            <person name="Sadzewicz L."/>
            <person name="Sears K."/>
            <person name="Seidman D."/>
            <person name="Sengamalay N."/>
            <person name="Stenos J."/>
            <person name="Tallon L.J."/>
            <person name="Vincent G."/>
            <person name="Fraser C.M."/>
            <person name="Munderloh U."/>
            <person name="Dunning-Hotopp J.C."/>
        </authorList>
    </citation>
    <scope>NUCLEOTIDE SEQUENCE [LARGE SCALE GENOMIC DNA]</scope>
    <source>
        <strain evidence="18 19">RAC413</strain>
    </source>
</reference>
<feature type="transmembrane region" description="Helical" evidence="15">
    <location>
        <begin position="291"/>
        <end position="311"/>
    </location>
</feature>
<keyword evidence="8 15" id="KW-0812">Transmembrane</keyword>
<feature type="domain" description="HAMP" evidence="17">
    <location>
        <begin position="315"/>
        <end position="368"/>
    </location>
</feature>
<dbReference type="Pfam" id="PF00672">
    <property type="entry name" value="HAMP"/>
    <property type="match status" value="1"/>
</dbReference>
<dbReference type="SUPFAM" id="SSF158472">
    <property type="entry name" value="HAMP domain-like"/>
    <property type="match status" value="1"/>
</dbReference>
<dbReference type="CDD" id="cd06225">
    <property type="entry name" value="HAMP"/>
    <property type="match status" value="1"/>
</dbReference>
<dbReference type="PANTHER" id="PTHR43065">
    <property type="entry name" value="SENSOR HISTIDINE KINASE"/>
    <property type="match status" value="1"/>
</dbReference>
<dbReference type="InterPro" id="IPR004358">
    <property type="entry name" value="Sig_transdc_His_kin-like_C"/>
</dbReference>
<protein>
    <recommendedName>
        <fullName evidence="4">Putative sensor histidine kinase NtrY-like</fullName>
        <ecNumber evidence="3">2.7.13.3</ecNumber>
    </recommendedName>
</protein>
<evidence type="ECO:0000313" key="18">
    <source>
        <dbReference type="EMBL" id="KJV69166.1"/>
    </source>
</evidence>
<dbReference type="PANTHER" id="PTHR43065:SF10">
    <property type="entry name" value="PEROXIDE STRESS-ACTIVATED HISTIDINE KINASE MAK3"/>
    <property type="match status" value="1"/>
</dbReference>
<name>A0A0F3NN30_9RICK</name>
<dbReference type="Pfam" id="PF02518">
    <property type="entry name" value="HATPase_c"/>
    <property type="match status" value="1"/>
</dbReference>
<evidence type="ECO:0000256" key="8">
    <source>
        <dbReference type="ARBA" id="ARBA00022692"/>
    </source>
</evidence>
<dbReference type="GO" id="GO:0005524">
    <property type="term" value="F:ATP binding"/>
    <property type="evidence" value="ECO:0007669"/>
    <property type="project" value="UniProtKB-KW"/>
</dbReference>
<evidence type="ECO:0000256" key="12">
    <source>
        <dbReference type="ARBA" id="ARBA00022989"/>
    </source>
</evidence>
<evidence type="ECO:0000256" key="9">
    <source>
        <dbReference type="ARBA" id="ARBA00022741"/>
    </source>
</evidence>
<evidence type="ECO:0000256" key="15">
    <source>
        <dbReference type="SAM" id="Phobius"/>
    </source>
</evidence>
<dbReference type="Gene3D" id="6.10.340.10">
    <property type="match status" value="1"/>
</dbReference>
<dbReference type="InterPro" id="IPR045671">
    <property type="entry name" value="NtrY-like_N"/>
</dbReference>
<evidence type="ECO:0000256" key="11">
    <source>
        <dbReference type="ARBA" id="ARBA00022840"/>
    </source>
</evidence>
<feature type="domain" description="Histidine kinase" evidence="16">
    <location>
        <begin position="495"/>
        <end position="707"/>
    </location>
</feature>
<feature type="transmembrane region" description="Helical" evidence="15">
    <location>
        <begin position="97"/>
        <end position="119"/>
    </location>
</feature>
<evidence type="ECO:0000256" key="13">
    <source>
        <dbReference type="ARBA" id="ARBA00023012"/>
    </source>
</evidence>
<dbReference type="PATRIC" id="fig|1359163.3.peg.531"/>
<dbReference type="InterPro" id="IPR000014">
    <property type="entry name" value="PAS"/>
</dbReference>
<accession>A0A0F3NN30</accession>
<dbReference type="EC" id="2.7.13.3" evidence="3"/>
<evidence type="ECO:0000256" key="1">
    <source>
        <dbReference type="ARBA" id="ARBA00000085"/>
    </source>
</evidence>
<dbReference type="PRINTS" id="PR00344">
    <property type="entry name" value="BCTRLSENSOR"/>
</dbReference>
<comment type="subcellular location">
    <subcellularLocation>
        <location evidence="2">Cell membrane</location>
        <topology evidence="2">Multi-pass membrane protein</topology>
    </subcellularLocation>
</comment>
<keyword evidence="7" id="KW-0808">Transferase</keyword>
<dbReference type="OrthoDB" id="9776727at2"/>
<evidence type="ECO:0000259" key="17">
    <source>
        <dbReference type="PROSITE" id="PS50885"/>
    </source>
</evidence>
<dbReference type="GO" id="GO:0005886">
    <property type="term" value="C:plasma membrane"/>
    <property type="evidence" value="ECO:0007669"/>
    <property type="project" value="UniProtKB-SubCell"/>
</dbReference>
<evidence type="ECO:0000256" key="5">
    <source>
        <dbReference type="ARBA" id="ARBA00022475"/>
    </source>
</evidence>
<dbReference type="InterPro" id="IPR003594">
    <property type="entry name" value="HATPase_dom"/>
</dbReference>
<gene>
    <name evidence="18" type="ORF">NLO413_0543</name>
</gene>
<keyword evidence="10" id="KW-0418">Kinase</keyword>
<proteinExistence type="predicted"/>
<dbReference type="Pfam" id="PF19312">
    <property type="entry name" value="NtrY_N"/>
    <property type="match status" value="1"/>
</dbReference>
<keyword evidence="12 15" id="KW-1133">Transmembrane helix</keyword>
<organism evidence="18 19">
    <name type="scientific">Candidatus Neoehrlichia procyonis str. RAC413</name>
    <dbReference type="NCBI Taxonomy" id="1359163"/>
    <lineage>
        <taxon>Bacteria</taxon>
        <taxon>Pseudomonadati</taxon>
        <taxon>Pseudomonadota</taxon>
        <taxon>Alphaproteobacteria</taxon>
        <taxon>Rickettsiales</taxon>
        <taxon>Anaplasmataceae</taxon>
        <taxon>Candidatus Neoehrlichia</taxon>
    </lineage>
</organism>
<keyword evidence="11" id="KW-0067">ATP-binding</keyword>
<dbReference type="SMART" id="SM00388">
    <property type="entry name" value="HisKA"/>
    <property type="match status" value="1"/>
</dbReference>
<dbReference type="InterPro" id="IPR017232">
    <property type="entry name" value="NtrY"/>
</dbReference>
<dbReference type="STRING" id="1359163.NLO413_0543"/>